<keyword evidence="13" id="KW-1185">Reference proteome</keyword>
<feature type="compositionally biased region" description="Basic residues" evidence="10">
    <location>
        <begin position="1"/>
        <end position="13"/>
    </location>
</feature>
<evidence type="ECO:0000256" key="10">
    <source>
        <dbReference type="SAM" id="MobiDB-lite"/>
    </source>
</evidence>
<evidence type="ECO:0000256" key="4">
    <source>
        <dbReference type="ARBA" id="ARBA00020927"/>
    </source>
</evidence>
<accession>A0A9P8NXJ6</accession>
<dbReference type="AlphaFoldDB" id="A0A9P8NXJ6"/>
<feature type="transmembrane region" description="Helical" evidence="11">
    <location>
        <begin position="59"/>
        <end position="76"/>
    </location>
</feature>
<dbReference type="Proteomes" id="UP000769157">
    <property type="component" value="Unassembled WGS sequence"/>
</dbReference>
<feature type="transmembrane region" description="Helical" evidence="11">
    <location>
        <begin position="164"/>
        <end position="184"/>
    </location>
</feature>
<feature type="transmembrane region" description="Helical" evidence="11">
    <location>
        <begin position="204"/>
        <end position="224"/>
    </location>
</feature>
<evidence type="ECO:0000313" key="12">
    <source>
        <dbReference type="EMBL" id="KAH3661738.1"/>
    </source>
</evidence>
<feature type="region of interest" description="Disordered" evidence="10">
    <location>
        <begin position="1"/>
        <end position="44"/>
    </location>
</feature>
<keyword evidence="8 11" id="KW-1133">Transmembrane helix</keyword>
<reference evidence="12" key="2">
    <citation type="submission" date="2021-01" db="EMBL/GenBank/DDBJ databases">
        <authorList>
            <person name="Schikora-Tamarit M.A."/>
        </authorList>
    </citation>
    <scope>NUCLEOTIDE SEQUENCE</scope>
    <source>
        <strain evidence="12">CBS6075</strain>
    </source>
</reference>
<comment type="pathway">
    <text evidence="2">Glycolipid biosynthesis; glycosylphosphatidylinositol-anchor biosynthesis.</text>
</comment>
<keyword evidence="9 11" id="KW-0472">Membrane</keyword>
<feature type="compositionally biased region" description="Polar residues" evidence="10">
    <location>
        <begin position="30"/>
        <end position="43"/>
    </location>
</feature>
<keyword evidence="7" id="KW-0256">Endoplasmic reticulum</keyword>
<evidence type="ECO:0000256" key="1">
    <source>
        <dbReference type="ARBA" id="ARBA00004477"/>
    </source>
</evidence>
<evidence type="ECO:0000256" key="11">
    <source>
        <dbReference type="SAM" id="Phobius"/>
    </source>
</evidence>
<evidence type="ECO:0000256" key="7">
    <source>
        <dbReference type="ARBA" id="ARBA00022824"/>
    </source>
</evidence>
<feature type="transmembrane region" description="Helical" evidence="11">
    <location>
        <begin position="128"/>
        <end position="152"/>
    </location>
</feature>
<proteinExistence type="inferred from homology"/>
<dbReference type="EMBL" id="JAEUBE010000414">
    <property type="protein sequence ID" value="KAH3661738.1"/>
    <property type="molecule type" value="Genomic_DNA"/>
</dbReference>
<evidence type="ECO:0000256" key="3">
    <source>
        <dbReference type="ARBA" id="ARBA00007978"/>
    </source>
</evidence>
<keyword evidence="5" id="KW-0337">GPI-anchor biosynthesis</keyword>
<evidence type="ECO:0000256" key="8">
    <source>
        <dbReference type="ARBA" id="ARBA00022989"/>
    </source>
</evidence>
<dbReference type="GO" id="GO:0006506">
    <property type="term" value="P:GPI anchor biosynthetic process"/>
    <property type="evidence" value="ECO:0007669"/>
    <property type="project" value="UniProtKB-KW"/>
</dbReference>
<sequence>MPPKPKKIKKRVSFSKIDSFSDSKDKGTPSPDSRSVSPETAETSADEITDVFNVPKPRTSVLLIPFQLPLMGYALFHQFHINSQVLDGLLSSLISLAALQFVQGSILVKNVTRRKKISLFAFPNGGELMYLVISAFLTAVAALPIFVVLLVFGAPIGSLSLETFYLSGHLAFLTVFPLLATYKFTDSDAGSIWYNLVTFQVPNFYANQVYLQAVGAIVGCWLGVTPIPLDWDRDWQQWPITLVVGAYGGSFVAATISYLYNITVQ</sequence>
<dbReference type="Pfam" id="PF06699">
    <property type="entry name" value="PIG-F"/>
    <property type="match status" value="1"/>
</dbReference>
<feature type="transmembrane region" description="Helical" evidence="11">
    <location>
        <begin position="236"/>
        <end position="260"/>
    </location>
</feature>
<dbReference type="GO" id="GO:0005789">
    <property type="term" value="C:endoplasmic reticulum membrane"/>
    <property type="evidence" value="ECO:0007669"/>
    <property type="project" value="UniProtKB-SubCell"/>
</dbReference>
<comment type="caution">
    <text evidence="12">The sequence shown here is derived from an EMBL/GenBank/DDBJ whole genome shotgun (WGS) entry which is preliminary data.</text>
</comment>
<comment type="similarity">
    <text evidence="3">Belongs to the PIGF family.</text>
</comment>
<dbReference type="RefSeq" id="XP_046058842.1">
    <property type="nucleotide sequence ID" value="XM_046207149.1"/>
</dbReference>
<gene>
    <name evidence="12" type="ORF">OGAPHI_005916</name>
</gene>
<dbReference type="InterPro" id="IPR009580">
    <property type="entry name" value="GPI_biosynthesis_protein_Pig-F"/>
</dbReference>
<evidence type="ECO:0000313" key="13">
    <source>
        <dbReference type="Proteomes" id="UP000769157"/>
    </source>
</evidence>
<keyword evidence="6 11" id="KW-0812">Transmembrane</keyword>
<name>A0A9P8NXJ6_9ASCO</name>
<evidence type="ECO:0000256" key="9">
    <source>
        <dbReference type="ARBA" id="ARBA00023136"/>
    </source>
</evidence>
<dbReference type="OrthoDB" id="17366at2759"/>
<protein>
    <recommendedName>
        <fullName evidence="4">Glycosylphosphatidylinositol anchor biosynthesis protein 11</fullName>
    </recommendedName>
</protein>
<feature type="transmembrane region" description="Helical" evidence="11">
    <location>
        <begin position="88"/>
        <end position="108"/>
    </location>
</feature>
<organism evidence="12 13">
    <name type="scientific">Ogataea philodendri</name>
    <dbReference type="NCBI Taxonomy" id="1378263"/>
    <lineage>
        <taxon>Eukaryota</taxon>
        <taxon>Fungi</taxon>
        <taxon>Dikarya</taxon>
        <taxon>Ascomycota</taxon>
        <taxon>Saccharomycotina</taxon>
        <taxon>Pichiomycetes</taxon>
        <taxon>Pichiales</taxon>
        <taxon>Pichiaceae</taxon>
        <taxon>Ogataea</taxon>
    </lineage>
</organism>
<evidence type="ECO:0000256" key="2">
    <source>
        <dbReference type="ARBA" id="ARBA00004687"/>
    </source>
</evidence>
<evidence type="ECO:0000256" key="5">
    <source>
        <dbReference type="ARBA" id="ARBA00022502"/>
    </source>
</evidence>
<comment type="subcellular location">
    <subcellularLocation>
        <location evidence="1">Endoplasmic reticulum membrane</location>
        <topology evidence="1">Multi-pass membrane protein</topology>
    </subcellularLocation>
</comment>
<reference evidence="12" key="1">
    <citation type="journal article" date="2021" name="Open Biol.">
        <title>Shared evolutionary footprints suggest mitochondrial oxidative damage underlies multiple complex I losses in fungi.</title>
        <authorList>
            <person name="Schikora-Tamarit M.A."/>
            <person name="Marcet-Houben M."/>
            <person name="Nosek J."/>
            <person name="Gabaldon T."/>
        </authorList>
    </citation>
    <scope>NUCLEOTIDE SEQUENCE</scope>
    <source>
        <strain evidence="12">CBS6075</strain>
    </source>
</reference>
<dbReference type="GeneID" id="70237880"/>
<evidence type="ECO:0000256" key="6">
    <source>
        <dbReference type="ARBA" id="ARBA00022692"/>
    </source>
</evidence>